<keyword evidence="10" id="KW-1015">Disulfide bond</keyword>
<dbReference type="GO" id="GO:0045211">
    <property type="term" value="C:postsynaptic membrane"/>
    <property type="evidence" value="ECO:0007669"/>
    <property type="project" value="UniProtKB-SubCell"/>
</dbReference>
<reference evidence="21" key="1">
    <citation type="journal article" date="2006" name="Science">
        <title>Ancient noncoding elements conserved in the human genome.</title>
        <authorList>
            <person name="Venkatesh B."/>
            <person name="Kirkness E.F."/>
            <person name="Loh Y.H."/>
            <person name="Halpern A.L."/>
            <person name="Lee A.P."/>
            <person name="Johnson J."/>
            <person name="Dandona N."/>
            <person name="Viswanathan L.D."/>
            <person name="Tay A."/>
            <person name="Venter J.C."/>
            <person name="Strausberg R.L."/>
            <person name="Brenner S."/>
        </authorList>
    </citation>
    <scope>NUCLEOTIDE SEQUENCE [LARGE SCALE GENOMIC DNA]</scope>
</reference>
<dbReference type="PROSITE" id="PS50259">
    <property type="entry name" value="G_PROTEIN_RECEP_F3_4"/>
    <property type="match status" value="1"/>
</dbReference>
<accession>A0A4W3JXW1</accession>
<feature type="transmembrane region" description="Helical" evidence="18">
    <location>
        <begin position="493"/>
        <end position="516"/>
    </location>
</feature>
<feature type="compositionally biased region" description="Polar residues" evidence="17">
    <location>
        <begin position="1084"/>
        <end position="1108"/>
    </location>
</feature>
<evidence type="ECO:0000256" key="2">
    <source>
        <dbReference type="ARBA" id="ARBA00007242"/>
    </source>
</evidence>
<keyword evidence="4 18" id="KW-0812">Transmembrane</keyword>
<keyword evidence="7" id="KW-0770">Synapse</keyword>
<dbReference type="Ensembl" id="ENSCMIT00000037176.1">
    <property type="protein sequence ID" value="ENSCMIP00000036635.1"/>
    <property type="gene ID" value="ENSCMIG00000015481.1"/>
</dbReference>
<feature type="compositionally biased region" description="Basic residues" evidence="17">
    <location>
        <begin position="701"/>
        <end position="711"/>
    </location>
</feature>
<evidence type="ECO:0000256" key="3">
    <source>
        <dbReference type="ARBA" id="ARBA00022475"/>
    </source>
</evidence>
<evidence type="ECO:0000256" key="9">
    <source>
        <dbReference type="ARBA" id="ARBA00023136"/>
    </source>
</evidence>
<evidence type="ECO:0000256" key="1">
    <source>
        <dbReference type="ARBA" id="ARBA00004487"/>
    </source>
</evidence>
<comment type="similarity">
    <text evidence="2">Belongs to the G-protein coupled receptor 3 family.</text>
</comment>
<feature type="transmembrane region" description="Helical" evidence="18">
    <location>
        <begin position="603"/>
        <end position="625"/>
    </location>
</feature>
<dbReference type="Pfam" id="PF00003">
    <property type="entry name" value="7tm_3"/>
    <property type="match status" value="1"/>
</dbReference>
<keyword evidence="21" id="KW-1185">Reference proteome</keyword>
<dbReference type="Gene3D" id="3.30.450.20">
    <property type="entry name" value="PAS domain"/>
    <property type="match status" value="1"/>
</dbReference>
<sequence>CPALPCPALPCLALPCLHRVGANPVLVRETKGSGISLLVTSTEGNLEKPDQETSEAASAFLYTGDPSKLTQVNCTRRVEIRGMRVKTADVLHPYLHGAKHTLIHATNFLNLIFQTDDIRESSVKDDIEWYHALVRSIIEGDPQIYRTMLTFDSPPISSKPQLVLQATRYQNEIFLQDLSSTSDYLENQTSESEWFNGLKYQRTPYLNKRILNNDLKTLDTPKWNQGDSYLMDEKHIKWSMPFMECENYKFFPGWMVTMSSSFYGLKPDLSPEFKGVIRIDINLQSVDINQCSPGDSWFADSHQCDLNSTECVPLQGQGFQLGAYQCVCQKGFYNPNVISTNGFSSKYLSVEEARELFECRACGLGCSRCTSDAPCLVQEDEYLRVSILTCQAFCMLLVFLSMLVAYHYRRNKRIRASGLILLETILGGSILLYFPVFILYFTPSVFRCILLRWVRMLGFAVIYGTITLKMYRVLKVFLSRTAQRVPYMTCCRVLKMLGVIILTVCWFLIAWTVAVWENMERRIPLIVQSQTPDGQSFNTCQLDRWDYMMAVAELLLLCWASYLCYAVRTVPSAFHEPRFMGLAIHNEIVMSAAFHMTSLHPDWMLLLFFVHTHLTVTMTLALLFIPKFLHVGMPLREEIAAEVYEDELDMRRSGSYLNSSITSAWSDHSLDPDDIRDELKKLYGQLEVHKTKKMTANNPHLQKKRSSRRTLGRSIMKRISEFPESMSRQHGKDERDGRGSYPGSYKKKTYDPTSFSLKVKEDSIKHRVLSLRKSHSTYDHVRDHRDGSTSKSDTGGKDPSLLDSLMRKKLAKKVSAKSDTDSVDSSRSVCKSASAHNLSVDIRPLCPKMTTLQKSRSVSSSSKEKALLISKSYLSVESARRVRDKVQKNPASKRASRELQSCTLPETSKKQNVSPSTRQRRASEVPRGSPRSLLEDNFDNFDKAEVCPWELQDLPPSSPDNRSQKHVRYAPVKCISVDSSHLSGKQLQETSRKKFGKQAVKYTSMSRGSVDNITPWPPKELSPEHDTLKPSTDTHHGANRSPKMDKSMERPRAGSICDSEHEERSNRANKAEISSEKTDHISIDSFSPDSKWQGSISRSISNASRTQPSPKAAIICPWEFDRTPSKPLWLTMNRVNPIHYLLHCTK</sequence>
<evidence type="ECO:0000256" key="18">
    <source>
        <dbReference type="SAM" id="Phobius"/>
    </source>
</evidence>
<evidence type="ECO:0000259" key="19">
    <source>
        <dbReference type="PROSITE" id="PS50259"/>
    </source>
</evidence>
<dbReference type="Pfam" id="PF22572">
    <property type="entry name" value="GPR158_179_EC"/>
    <property type="match status" value="1"/>
</dbReference>
<keyword evidence="14" id="KW-0628">Postsynaptic cell membrane</keyword>
<feature type="transmembrane region" description="Helical" evidence="18">
    <location>
        <begin position="418"/>
        <end position="441"/>
    </location>
</feature>
<dbReference type="PANTHER" id="PTHR32546">
    <property type="entry name" value="G-PROTEIN COUPLED RECEPTOR 158-RELATED"/>
    <property type="match status" value="1"/>
</dbReference>
<keyword evidence="6 18" id="KW-1133">Transmembrane helix</keyword>
<reference evidence="21" key="2">
    <citation type="journal article" date="2007" name="PLoS Biol.">
        <title>Survey sequencing and comparative analysis of the elephant shark (Callorhinchus milii) genome.</title>
        <authorList>
            <person name="Venkatesh B."/>
            <person name="Kirkness E.F."/>
            <person name="Loh Y.H."/>
            <person name="Halpern A.L."/>
            <person name="Lee A.P."/>
            <person name="Johnson J."/>
            <person name="Dandona N."/>
            <person name="Viswanathan L.D."/>
            <person name="Tay A."/>
            <person name="Venter J.C."/>
            <person name="Strausberg R.L."/>
            <person name="Brenner S."/>
        </authorList>
    </citation>
    <scope>NUCLEOTIDE SEQUENCE [LARGE SCALE GENOMIC DNA]</scope>
</reference>
<dbReference type="PANTHER" id="PTHR32546:SF7">
    <property type="entry name" value="G-PROTEIN COUPLED RECEPTOR 179-RELATED"/>
    <property type="match status" value="1"/>
</dbReference>
<keyword evidence="3" id="KW-1003">Cell membrane</keyword>
<dbReference type="STRING" id="7868.ENSCMIP00000036635"/>
<evidence type="ECO:0000313" key="20">
    <source>
        <dbReference type="Ensembl" id="ENSCMIP00000036635.1"/>
    </source>
</evidence>
<feature type="compositionally biased region" description="Basic and acidic residues" evidence="17">
    <location>
        <begin position="776"/>
        <end position="788"/>
    </location>
</feature>
<name>A0A4W3JXW1_CALMI</name>
<feature type="region of interest" description="Disordered" evidence="17">
    <location>
        <begin position="879"/>
        <end position="936"/>
    </location>
</feature>
<evidence type="ECO:0000256" key="12">
    <source>
        <dbReference type="ARBA" id="ARBA00023180"/>
    </source>
</evidence>
<evidence type="ECO:0000256" key="5">
    <source>
        <dbReference type="ARBA" id="ARBA00022729"/>
    </source>
</evidence>
<evidence type="ECO:0000256" key="14">
    <source>
        <dbReference type="ARBA" id="ARBA00023257"/>
    </source>
</evidence>
<evidence type="ECO:0000256" key="17">
    <source>
        <dbReference type="SAM" id="MobiDB-lite"/>
    </source>
</evidence>
<evidence type="ECO:0000256" key="13">
    <source>
        <dbReference type="ARBA" id="ARBA00023224"/>
    </source>
</evidence>
<evidence type="ECO:0000256" key="11">
    <source>
        <dbReference type="ARBA" id="ARBA00023170"/>
    </source>
</evidence>
<feature type="region of interest" description="Disordered" evidence="17">
    <location>
        <begin position="692"/>
        <end position="747"/>
    </location>
</feature>
<evidence type="ECO:0000313" key="21">
    <source>
        <dbReference type="Proteomes" id="UP000314986"/>
    </source>
</evidence>
<feature type="compositionally biased region" description="Polar residues" evidence="17">
    <location>
        <begin position="898"/>
        <end position="917"/>
    </location>
</feature>
<feature type="compositionally biased region" description="Polar residues" evidence="17">
    <location>
        <begin position="1003"/>
        <end position="1012"/>
    </location>
</feature>
<feature type="transmembrane region" description="Helical" evidence="18">
    <location>
        <begin position="382"/>
        <end position="406"/>
    </location>
</feature>
<dbReference type="InterPro" id="IPR054714">
    <property type="entry name" value="GPR158_179_extracellular"/>
</dbReference>
<evidence type="ECO:0000256" key="7">
    <source>
        <dbReference type="ARBA" id="ARBA00023018"/>
    </source>
</evidence>
<keyword evidence="11" id="KW-0675">Receptor</keyword>
<reference evidence="20" key="4">
    <citation type="submission" date="2025-08" db="UniProtKB">
        <authorList>
            <consortium name="Ensembl"/>
        </authorList>
    </citation>
    <scope>IDENTIFICATION</scope>
</reference>
<evidence type="ECO:0000256" key="8">
    <source>
        <dbReference type="ARBA" id="ARBA00023040"/>
    </source>
</evidence>
<feature type="transmembrane region" description="Helical" evidence="18">
    <location>
        <begin position="453"/>
        <end position="472"/>
    </location>
</feature>
<dbReference type="GO" id="GO:0004930">
    <property type="term" value="F:G protein-coupled receptor activity"/>
    <property type="evidence" value="ECO:0007669"/>
    <property type="project" value="UniProtKB-KW"/>
</dbReference>
<dbReference type="InParanoid" id="A0A4W3JXW1"/>
<dbReference type="CDD" id="cd15293">
    <property type="entry name" value="7tmC_GPR158-like"/>
    <property type="match status" value="1"/>
</dbReference>
<keyword evidence="9 18" id="KW-0472">Membrane</keyword>
<proteinExistence type="inferred from homology"/>
<feature type="region of interest" description="Disordered" evidence="17">
    <location>
        <begin position="1003"/>
        <end position="1108"/>
    </location>
</feature>
<feature type="compositionally biased region" description="Basic and acidic residues" evidence="17">
    <location>
        <begin position="1021"/>
        <end position="1082"/>
    </location>
</feature>
<comment type="subcellular location">
    <subcellularLocation>
        <location evidence="1">Cell projection</location>
        <location evidence="1">Neuron projection</location>
    </subcellularLocation>
    <subcellularLocation>
        <location evidence="16">Postsynaptic cell membrane</location>
        <topology evidence="16">Multi-pass membrane protein</topology>
    </subcellularLocation>
</comment>
<dbReference type="GeneTree" id="ENSGT00940000160776"/>
<dbReference type="InterPro" id="IPR043458">
    <property type="entry name" value="GPR158/179"/>
</dbReference>
<evidence type="ECO:0000256" key="6">
    <source>
        <dbReference type="ARBA" id="ARBA00022989"/>
    </source>
</evidence>
<protein>
    <recommendedName>
        <fullName evidence="19">G-protein coupled receptors family 3 profile domain-containing protein</fullName>
    </recommendedName>
</protein>
<feature type="transmembrane region" description="Helical" evidence="18">
    <location>
        <begin position="547"/>
        <end position="567"/>
    </location>
</feature>
<keyword evidence="13" id="KW-0807">Transducer</keyword>
<dbReference type="InterPro" id="IPR017978">
    <property type="entry name" value="GPCR_3_C"/>
</dbReference>
<reference evidence="20" key="5">
    <citation type="submission" date="2025-09" db="UniProtKB">
        <authorList>
            <consortium name="Ensembl"/>
        </authorList>
    </citation>
    <scope>IDENTIFICATION</scope>
</reference>
<dbReference type="OMA" id="QIVHANE"/>
<feature type="domain" description="G-protein coupled receptors family 3 profile" evidence="19">
    <location>
        <begin position="383"/>
        <end position="627"/>
    </location>
</feature>
<organism evidence="20 21">
    <name type="scientific">Callorhinchus milii</name>
    <name type="common">Ghost shark</name>
    <dbReference type="NCBI Taxonomy" id="7868"/>
    <lineage>
        <taxon>Eukaryota</taxon>
        <taxon>Metazoa</taxon>
        <taxon>Chordata</taxon>
        <taxon>Craniata</taxon>
        <taxon>Vertebrata</taxon>
        <taxon>Chondrichthyes</taxon>
        <taxon>Holocephali</taxon>
        <taxon>Chimaeriformes</taxon>
        <taxon>Callorhinchidae</taxon>
        <taxon>Callorhinchus</taxon>
    </lineage>
</organism>
<reference evidence="21" key="3">
    <citation type="journal article" date="2014" name="Nature">
        <title>Elephant shark genome provides unique insights into gnathostome evolution.</title>
        <authorList>
            <consortium name="International Elephant Shark Genome Sequencing Consortium"/>
            <person name="Venkatesh B."/>
            <person name="Lee A.P."/>
            <person name="Ravi V."/>
            <person name="Maurya A.K."/>
            <person name="Lian M.M."/>
            <person name="Swann J.B."/>
            <person name="Ohta Y."/>
            <person name="Flajnik M.F."/>
            <person name="Sutoh Y."/>
            <person name="Kasahara M."/>
            <person name="Hoon S."/>
            <person name="Gangu V."/>
            <person name="Roy S.W."/>
            <person name="Irimia M."/>
            <person name="Korzh V."/>
            <person name="Kondrychyn I."/>
            <person name="Lim Z.W."/>
            <person name="Tay B.H."/>
            <person name="Tohari S."/>
            <person name="Kong K.W."/>
            <person name="Ho S."/>
            <person name="Lorente-Galdos B."/>
            <person name="Quilez J."/>
            <person name="Marques-Bonet T."/>
            <person name="Raney B.J."/>
            <person name="Ingham P.W."/>
            <person name="Tay A."/>
            <person name="Hillier L.W."/>
            <person name="Minx P."/>
            <person name="Boehm T."/>
            <person name="Wilson R.K."/>
            <person name="Brenner S."/>
            <person name="Warren W.C."/>
        </authorList>
    </citation>
    <scope>NUCLEOTIDE SEQUENCE [LARGE SCALE GENOMIC DNA]</scope>
</reference>
<keyword evidence="5" id="KW-0732">Signal</keyword>
<keyword evidence="15" id="KW-0966">Cell projection</keyword>
<dbReference type="Proteomes" id="UP000314986">
    <property type="component" value="Unassembled WGS sequence"/>
</dbReference>
<feature type="region of interest" description="Disordered" evidence="17">
    <location>
        <begin position="775"/>
        <end position="833"/>
    </location>
</feature>
<keyword evidence="8" id="KW-0297">G-protein coupled receptor</keyword>
<dbReference type="GO" id="GO:0043005">
    <property type="term" value="C:neuron projection"/>
    <property type="evidence" value="ECO:0007669"/>
    <property type="project" value="UniProtKB-SubCell"/>
</dbReference>
<evidence type="ECO:0000256" key="16">
    <source>
        <dbReference type="ARBA" id="ARBA00034104"/>
    </source>
</evidence>
<dbReference type="AlphaFoldDB" id="A0A4W3JXW1"/>
<evidence type="ECO:0000256" key="10">
    <source>
        <dbReference type="ARBA" id="ARBA00023157"/>
    </source>
</evidence>
<keyword evidence="12" id="KW-0325">Glycoprotein</keyword>
<evidence type="ECO:0000256" key="4">
    <source>
        <dbReference type="ARBA" id="ARBA00022692"/>
    </source>
</evidence>
<evidence type="ECO:0000256" key="15">
    <source>
        <dbReference type="ARBA" id="ARBA00023273"/>
    </source>
</evidence>